<protein>
    <submittedName>
        <fullName evidence="5">ABC transporter substrate-binding protein</fullName>
    </submittedName>
</protein>
<reference evidence="5 6" key="1">
    <citation type="submission" date="2019-08" db="EMBL/GenBank/DDBJ databases">
        <title>In-depth cultivation of the pig gut microbiome towards novel bacterial diversity and tailored functional studies.</title>
        <authorList>
            <person name="Wylensek D."/>
            <person name="Hitch T.C.A."/>
            <person name="Clavel T."/>
        </authorList>
    </citation>
    <scope>NUCLEOTIDE SEQUENCE [LARGE SCALE GENOMIC DNA]</scope>
    <source>
        <strain evidence="5 6">Oil+RF-744-GAM-WT-6</strain>
    </source>
</reference>
<evidence type="ECO:0000259" key="4">
    <source>
        <dbReference type="Pfam" id="PF13458"/>
    </source>
</evidence>
<comment type="caution">
    <text evidence="5">The sequence shown here is derived from an EMBL/GenBank/DDBJ whole genome shotgun (WGS) entry which is preliminary data.</text>
</comment>
<dbReference type="PANTHER" id="PTHR30483:SF6">
    <property type="entry name" value="PERIPLASMIC BINDING PROTEIN OF ABC TRANSPORTER FOR NATURAL AMINO ACIDS"/>
    <property type="match status" value="1"/>
</dbReference>
<evidence type="ECO:0000313" key="6">
    <source>
        <dbReference type="Proteomes" id="UP000461880"/>
    </source>
</evidence>
<accession>A0A7X2NS65</accession>
<feature type="domain" description="Leucine-binding protein" evidence="4">
    <location>
        <begin position="58"/>
        <end position="406"/>
    </location>
</feature>
<dbReference type="InterPro" id="IPR051010">
    <property type="entry name" value="BCAA_transport"/>
</dbReference>
<feature type="chain" id="PRO_5038511664" evidence="3">
    <location>
        <begin position="24"/>
        <end position="414"/>
    </location>
</feature>
<evidence type="ECO:0000256" key="3">
    <source>
        <dbReference type="SAM" id="SignalP"/>
    </source>
</evidence>
<keyword evidence="2 3" id="KW-0732">Signal</keyword>
<keyword evidence="6" id="KW-1185">Reference proteome</keyword>
<dbReference type="Gene3D" id="3.40.50.2300">
    <property type="match status" value="2"/>
</dbReference>
<dbReference type="Pfam" id="PF13458">
    <property type="entry name" value="Peripla_BP_6"/>
    <property type="match status" value="1"/>
</dbReference>
<dbReference type="InterPro" id="IPR028082">
    <property type="entry name" value="Peripla_BP_I"/>
</dbReference>
<proteinExistence type="inferred from homology"/>
<dbReference type="SUPFAM" id="SSF53822">
    <property type="entry name" value="Periplasmic binding protein-like I"/>
    <property type="match status" value="1"/>
</dbReference>
<evidence type="ECO:0000313" key="5">
    <source>
        <dbReference type="EMBL" id="MSS58570.1"/>
    </source>
</evidence>
<dbReference type="RefSeq" id="WP_154504375.1">
    <property type="nucleotide sequence ID" value="NZ_JAQXPC010000055.1"/>
</dbReference>
<evidence type="ECO:0000256" key="2">
    <source>
        <dbReference type="ARBA" id="ARBA00022729"/>
    </source>
</evidence>
<dbReference type="AlphaFoldDB" id="A0A7X2NS65"/>
<sequence>MKFEKFFKGGLAVAMAASLAACGSSSSTSSSTAAASDTAAAESASAATAATSSKPFVLGGSGPITGDAAVYGLAVMHGAQIAVDEINAAGGKVSFDFHFEDDQADGEQAVSAYNTLVDDGMQVSLLTTTSGAGQSVAPLYKEDNIFAITPSGSSTAIVYQDATNEANPYGNVFQMCFTDPNQGRASADYIAEHSDLGTKIAVIYRNDDNYSNGLYTKFMEEAEAKGLSIVYQGAFQEGTTDFSVYIQGAQSAGADLVFLPIYYQPASQILSAASNAGYAPTFFGCDGMDGILTLEGFDTSLAEGLYMLTPFSADASDEKTQSFVTKYKEAYGDTPNQFAADAYDSVYAIAQALEASDVTADSSTDDITAALIAQFTSMTFDGITGTGVTWSADGTVSKDPKAVVIKDGAYVSAE</sequence>
<feature type="signal peptide" evidence="3">
    <location>
        <begin position="1"/>
        <end position="23"/>
    </location>
</feature>
<name>A0A7X2NS65_9FIRM</name>
<organism evidence="5 6">
    <name type="scientific">Stecheria intestinalis</name>
    <dbReference type="NCBI Taxonomy" id="2606630"/>
    <lineage>
        <taxon>Bacteria</taxon>
        <taxon>Bacillati</taxon>
        <taxon>Bacillota</taxon>
        <taxon>Erysipelotrichia</taxon>
        <taxon>Erysipelotrichales</taxon>
        <taxon>Erysipelotrichaceae</taxon>
        <taxon>Stecheria</taxon>
    </lineage>
</organism>
<dbReference type="PROSITE" id="PS51257">
    <property type="entry name" value="PROKAR_LIPOPROTEIN"/>
    <property type="match status" value="1"/>
</dbReference>
<comment type="similarity">
    <text evidence="1">Belongs to the leucine-binding protein family.</text>
</comment>
<dbReference type="PANTHER" id="PTHR30483">
    <property type="entry name" value="LEUCINE-SPECIFIC-BINDING PROTEIN"/>
    <property type="match status" value="1"/>
</dbReference>
<gene>
    <name evidence="5" type="ORF">FYJ51_06585</name>
</gene>
<evidence type="ECO:0000256" key="1">
    <source>
        <dbReference type="ARBA" id="ARBA00010062"/>
    </source>
</evidence>
<dbReference type="InterPro" id="IPR028081">
    <property type="entry name" value="Leu-bd"/>
</dbReference>
<dbReference type="Proteomes" id="UP000461880">
    <property type="component" value="Unassembled WGS sequence"/>
</dbReference>
<dbReference type="EMBL" id="VUMN01000013">
    <property type="protein sequence ID" value="MSS58570.1"/>
    <property type="molecule type" value="Genomic_DNA"/>
</dbReference>